<evidence type="ECO:0000256" key="1">
    <source>
        <dbReference type="SAM" id="MobiDB-lite"/>
    </source>
</evidence>
<sequence>MTNFDIAGTGPILFADMAPLPPRDPRHLWLRYQVERYTKEIVHDFEDRLETIYGRQVNRVHVLDFEGLTPEMKQDLAERVAYLPEEDWGMRMDFKGILGLFKVQLHSYTLHTEIVSCGGCAIRGAANVPDLIKNSTWSGKNSGEAPEKGRKSGARLLRGHFIGRLAYDFGLVSDDRLRGLSVVTHELPVIDMGDLVKLNIWGAKDAPDVDEGAKAVLAPIHAPPPLLPAVGRSMPHRLGRLEEEIQRLHQDVGSLCGPAFDGTFRGTCPVAFKRRTRQRTGDASTSTAQQVEQQPNP</sequence>
<evidence type="ECO:0000313" key="2">
    <source>
        <dbReference type="EMBL" id="GJS62014.1"/>
    </source>
</evidence>
<comment type="caution">
    <text evidence="2">The sequence shown here is derived from an EMBL/GenBank/DDBJ whole genome shotgun (WGS) entry which is preliminary data.</text>
</comment>
<evidence type="ECO:0000313" key="3">
    <source>
        <dbReference type="Proteomes" id="UP001151760"/>
    </source>
</evidence>
<gene>
    <name evidence="2" type="ORF">Tco_0656798</name>
</gene>
<reference evidence="2" key="1">
    <citation type="journal article" date="2022" name="Int. J. Mol. Sci.">
        <title>Draft Genome of Tanacetum Coccineum: Genomic Comparison of Closely Related Tanacetum-Family Plants.</title>
        <authorList>
            <person name="Yamashiro T."/>
            <person name="Shiraishi A."/>
            <person name="Nakayama K."/>
            <person name="Satake H."/>
        </authorList>
    </citation>
    <scope>NUCLEOTIDE SEQUENCE</scope>
</reference>
<dbReference type="Proteomes" id="UP001151760">
    <property type="component" value="Unassembled WGS sequence"/>
</dbReference>
<feature type="region of interest" description="Disordered" evidence="1">
    <location>
        <begin position="273"/>
        <end position="297"/>
    </location>
</feature>
<organism evidence="2 3">
    <name type="scientific">Tanacetum coccineum</name>
    <dbReference type="NCBI Taxonomy" id="301880"/>
    <lineage>
        <taxon>Eukaryota</taxon>
        <taxon>Viridiplantae</taxon>
        <taxon>Streptophyta</taxon>
        <taxon>Embryophyta</taxon>
        <taxon>Tracheophyta</taxon>
        <taxon>Spermatophyta</taxon>
        <taxon>Magnoliopsida</taxon>
        <taxon>eudicotyledons</taxon>
        <taxon>Gunneridae</taxon>
        <taxon>Pentapetalae</taxon>
        <taxon>asterids</taxon>
        <taxon>campanulids</taxon>
        <taxon>Asterales</taxon>
        <taxon>Asteraceae</taxon>
        <taxon>Asteroideae</taxon>
        <taxon>Anthemideae</taxon>
        <taxon>Anthemidinae</taxon>
        <taxon>Tanacetum</taxon>
    </lineage>
</organism>
<reference evidence="2" key="2">
    <citation type="submission" date="2022-01" db="EMBL/GenBank/DDBJ databases">
        <authorList>
            <person name="Yamashiro T."/>
            <person name="Shiraishi A."/>
            <person name="Satake H."/>
            <person name="Nakayama K."/>
        </authorList>
    </citation>
    <scope>NUCLEOTIDE SEQUENCE</scope>
</reference>
<protein>
    <submittedName>
        <fullName evidence="2">Uncharacterized protein</fullName>
    </submittedName>
</protein>
<dbReference type="EMBL" id="BQNB010009331">
    <property type="protein sequence ID" value="GJS62014.1"/>
    <property type="molecule type" value="Genomic_DNA"/>
</dbReference>
<proteinExistence type="predicted"/>
<feature type="compositionally biased region" description="Polar residues" evidence="1">
    <location>
        <begin position="281"/>
        <end position="297"/>
    </location>
</feature>
<name>A0ABQ4X9S7_9ASTR</name>
<keyword evidence="3" id="KW-1185">Reference proteome</keyword>
<accession>A0ABQ4X9S7</accession>